<dbReference type="NCBIfam" id="TIGR01090">
    <property type="entry name" value="apt"/>
    <property type="match status" value="1"/>
</dbReference>
<protein>
    <recommendedName>
        <fullName evidence="6 11">Adenine phosphoribosyltransferase</fullName>
        <shortName evidence="11">APRT</shortName>
        <ecNumber evidence="6 11">2.4.2.7</ecNumber>
    </recommendedName>
</protein>
<dbReference type="UniPathway" id="UPA00588">
    <property type="reaction ID" value="UER00646"/>
</dbReference>
<evidence type="ECO:0000313" key="13">
    <source>
        <dbReference type="EMBL" id="CDN40167.1"/>
    </source>
</evidence>
<keyword evidence="9 11" id="KW-0808">Transferase</keyword>
<dbReference type="Gene3D" id="3.40.50.2020">
    <property type="match status" value="1"/>
</dbReference>
<evidence type="ECO:0000256" key="5">
    <source>
        <dbReference type="ARBA" id="ARBA00008391"/>
    </source>
</evidence>
<dbReference type="SUPFAM" id="SSF53271">
    <property type="entry name" value="PRTase-like"/>
    <property type="match status" value="1"/>
</dbReference>
<evidence type="ECO:0000256" key="3">
    <source>
        <dbReference type="ARBA" id="ARBA00004496"/>
    </source>
</evidence>
<keyword evidence="8 11" id="KW-0328">Glycosyltransferase</keyword>
<dbReference type="EC" id="2.4.2.7" evidence="6 11"/>
<gene>
    <name evidence="11" type="primary">apt</name>
    <name evidence="13" type="ORF">MAMA39_00410</name>
</gene>
<dbReference type="InterPro" id="IPR005764">
    <property type="entry name" value="Ade_phspho_trans"/>
</dbReference>
<dbReference type="GO" id="GO:0006166">
    <property type="term" value="P:purine ribonucleoside salvage"/>
    <property type="evidence" value="ECO:0007669"/>
    <property type="project" value="UniProtKB-UniRule"/>
</dbReference>
<dbReference type="HAMAP" id="MF_00004">
    <property type="entry name" value="Aden_phosphoribosyltr"/>
    <property type="match status" value="1"/>
</dbReference>
<dbReference type="KEGG" id="mamp:MAMA39_00410"/>
<comment type="function">
    <text evidence="2 11">Catalyzes a salvage reaction resulting in the formation of AMP, that is energically less costly than de novo synthesis.</text>
</comment>
<dbReference type="GO" id="GO:0044209">
    <property type="term" value="P:AMP salvage"/>
    <property type="evidence" value="ECO:0007669"/>
    <property type="project" value="UniProtKB-UniRule"/>
</dbReference>
<organism evidence="13 14">
    <name type="scientific">Mycoplasma amphoriforme A39</name>
    <dbReference type="NCBI Taxonomy" id="572419"/>
    <lineage>
        <taxon>Bacteria</taxon>
        <taxon>Bacillati</taxon>
        <taxon>Mycoplasmatota</taxon>
        <taxon>Mollicutes</taxon>
        <taxon>Mycoplasmataceae</taxon>
        <taxon>Mycoplasma</taxon>
    </lineage>
</organism>
<comment type="subunit">
    <text evidence="11">Homodimer.</text>
</comment>
<dbReference type="GO" id="GO:0003999">
    <property type="term" value="F:adenine phosphoribosyltransferase activity"/>
    <property type="evidence" value="ECO:0007669"/>
    <property type="project" value="UniProtKB-UniRule"/>
</dbReference>
<keyword evidence="10 11" id="KW-0660">Purine salvage</keyword>
<evidence type="ECO:0000256" key="8">
    <source>
        <dbReference type="ARBA" id="ARBA00022676"/>
    </source>
</evidence>
<dbReference type="InterPro" id="IPR029057">
    <property type="entry name" value="PRTase-like"/>
</dbReference>
<sequence>MDQLLKEQIDQKIKRVKDFPFKGILFYDITPVLQDENLFSAIIDNMKTFAQKINAEVIAVPESRGFIFGSALAYAAKLPLVIIRKPNKLPRETFHEKYTLEYNDNAALEMHIDAIKPNQRVLIVDDLLATAGTVQAITRLVAKAKGRLVGYSFLIELLELDGINLLDQTLPVNVIIKY</sequence>
<comment type="similarity">
    <text evidence="5 11">Belongs to the purine/pyrimidine phosphoribosyltransferase family.</text>
</comment>
<evidence type="ECO:0000313" key="14">
    <source>
        <dbReference type="Proteomes" id="UP000261764"/>
    </source>
</evidence>
<comment type="subcellular location">
    <subcellularLocation>
        <location evidence="3 11">Cytoplasm</location>
    </subcellularLocation>
</comment>
<keyword evidence="7 11" id="KW-0963">Cytoplasm</keyword>
<accession>A0A292II33</accession>
<dbReference type="PANTHER" id="PTHR32315:SF3">
    <property type="entry name" value="ADENINE PHOSPHORIBOSYLTRANSFERASE"/>
    <property type="match status" value="1"/>
</dbReference>
<dbReference type="RefSeq" id="WP_343251508.1">
    <property type="nucleotide sequence ID" value="NZ_HG937516.1"/>
</dbReference>
<evidence type="ECO:0000256" key="9">
    <source>
        <dbReference type="ARBA" id="ARBA00022679"/>
    </source>
</evidence>
<evidence type="ECO:0000256" key="6">
    <source>
        <dbReference type="ARBA" id="ARBA00011893"/>
    </source>
</evidence>
<keyword evidence="14" id="KW-1185">Reference proteome</keyword>
<dbReference type="Proteomes" id="UP000261764">
    <property type="component" value="Chromosome I"/>
</dbReference>
<dbReference type="NCBIfam" id="NF002636">
    <property type="entry name" value="PRK02304.1-5"/>
    <property type="match status" value="1"/>
</dbReference>
<dbReference type="GO" id="GO:0002055">
    <property type="term" value="F:adenine binding"/>
    <property type="evidence" value="ECO:0007669"/>
    <property type="project" value="TreeGrafter"/>
</dbReference>
<dbReference type="GO" id="GO:0016208">
    <property type="term" value="F:AMP binding"/>
    <property type="evidence" value="ECO:0007669"/>
    <property type="project" value="TreeGrafter"/>
</dbReference>
<dbReference type="GO" id="GO:0006168">
    <property type="term" value="P:adenine salvage"/>
    <property type="evidence" value="ECO:0007669"/>
    <property type="project" value="InterPro"/>
</dbReference>
<comment type="pathway">
    <text evidence="4 11">Purine metabolism; AMP biosynthesis via salvage pathway; AMP from adenine: step 1/1.</text>
</comment>
<name>A0A292II33_9MOLU</name>
<comment type="catalytic activity">
    <reaction evidence="1 11">
        <text>AMP + diphosphate = 5-phospho-alpha-D-ribose 1-diphosphate + adenine</text>
        <dbReference type="Rhea" id="RHEA:16609"/>
        <dbReference type="ChEBI" id="CHEBI:16708"/>
        <dbReference type="ChEBI" id="CHEBI:33019"/>
        <dbReference type="ChEBI" id="CHEBI:58017"/>
        <dbReference type="ChEBI" id="CHEBI:456215"/>
        <dbReference type="EC" id="2.4.2.7"/>
    </reaction>
</comment>
<evidence type="ECO:0000256" key="10">
    <source>
        <dbReference type="ARBA" id="ARBA00022726"/>
    </source>
</evidence>
<feature type="domain" description="Phosphoribosyltransferase" evidence="12">
    <location>
        <begin position="41"/>
        <end position="150"/>
    </location>
</feature>
<dbReference type="Pfam" id="PF00156">
    <property type="entry name" value="Pribosyltran"/>
    <property type="match status" value="1"/>
</dbReference>
<dbReference type="FunFam" id="3.40.50.2020:FF:000021">
    <property type="entry name" value="Adenine phosphoribosyltransferase"/>
    <property type="match status" value="1"/>
</dbReference>
<dbReference type="AlphaFoldDB" id="A0A292II33"/>
<dbReference type="GO" id="GO:0005737">
    <property type="term" value="C:cytoplasm"/>
    <property type="evidence" value="ECO:0007669"/>
    <property type="project" value="UniProtKB-SubCell"/>
</dbReference>
<evidence type="ECO:0000256" key="1">
    <source>
        <dbReference type="ARBA" id="ARBA00000868"/>
    </source>
</evidence>
<evidence type="ECO:0000259" key="12">
    <source>
        <dbReference type="Pfam" id="PF00156"/>
    </source>
</evidence>
<dbReference type="InterPro" id="IPR050054">
    <property type="entry name" value="UPRTase/APRTase"/>
</dbReference>
<evidence type="ECO:0000256" key="2">
    <source>
        <dbReference type="ARBA" id="ARBA00003968"/>
    </source>
</evidence>
<reference evidence="13 14" key="1">
    <citation type="journal article" date="2015" name="Clin. Infect. Dis.">
        <title>Genomic Investigations unmask Mycoplasma amphoriforme, a new respiratory pathogen.</title>
        <authorList>
            <person name="Gillespie S.H."/>
            <person name="Ling C.L."/>
            <person name="Oravcova K."/>
            <person name="Pinheiro M."/>
            <person name="Wells L."/>
            <person name="Bryant J.M."/>
            <person name="McHugh T.D."/>
            <person name="Bebear C."/>
            <person name="Webster D."/>
            <person name="Harris S.R."/>
            <person name="Seth-Smith H.M."/>
            <person name="Thomson N.R."/>
        </authorList>
    </citation>
    <scope>NUCLEOTIDE SEQUENCE [LARGE SCALE GENOMIC DNA]</scope>
    <source>
        <strain evidence="13 14">A39</strain>
    </source>
</reference>
<dbReference type="InterPro" id="IPR000836">
    <property type="entry name" value="PRTase_dom"/>
</dbReference>
<evidence type="ECO:0000256" key="4">
    <source>
        <dbReference type="ARBA" id="ARBA00004659"/>
    </source>
</evidence>
<dbReference type="EMBL" id="HG937516">
    <property type="protein sequence ID" value="CDN40167.1"/>
    <property type="molecule type" value="Genomic_DNA"/>
</dbReference>
<proteinExistence type="inferred from homology"/>
<evidence type="ECO:0000256" key="11">
    <source>
        <dbReference type="HAMAP-Rule" id="MF_00004"/>
    </source>
</evidence>
<dbReference type="PANTHER" id="PTHR32315">
    <property type="entry name" value="ADENINE PHOSPHORIBOSYLTRANSFERASE"/>
    <property type="match status" value="1"/>
</dbReference>
<dbReference type="CDD" id="cd06223">
    <property type="entry name" value="PRTases_typeI"/>
    <property type="match status" value="1"/>
</dbReference>
<evidence type="ECO:0000256" key="7">
    <source>
        <dbReference type="ARBA" id="ARBA00022490"/>
    </source>
</evidence>